<keyword evidence="2" id="KW-0285">Flavoprotein</keyword>
<organism evidence="6 7">
    <name type="scientific">Ectopseudomonas composti</name>
    <dbReference type="NCBI Taxonomy" id="658457"/>
    <lineage>
        <taxon>Bacteria</taxon>
        <taxon>Pseudomonadati</taxon>
        <taxon>Pseudomonadota</taxon>
        <taxon>Gammaproteobacteria</taxon>
        <taxon>Pseudomonadales</taxon>
        <taxon>Pseudomonadaceae</taxon>
        <taxon>Ectopseudomonas</taxon>
    </lineage>
</organism>
<dbReference type="SUPFAM" id="SSF56425">
    <property type="entry name" value="Succinate dehydrogenase/fumarate reductase flavoprotein, catalytic domain"/>
    <property type="match status" value="1"/>
</dbReference>
<dbReference type="RefSeq" id="WP_074941520.1">
    <property type="nucleotide sequence ID" value="NZ_FOWP01000017.1"/>
</dbReference>
<evidence type="ECO:0000256" key="3">
    <source>
        <dbReference type="ARBA" id="ARBA00022827"/>
    </source>
</evidence>
<comment type="cofactor">
    <cofactor evidence="1">
        <name>FAD</name>
        <dbReference type="ChEBI" id="CHEBI:57692"/>
    </cofactor>
</comment>
<evidence type="ECO:0000256" key="2">
    <source>
        <dbReference type="ARBA" id="ARBA00022630"/>
    </source>
</evidence>
<dbReference type="SUPFAM" id="SSF51905">
    <property type="entry name" value="FAD/NAD(P)-binding domain"/>
    <property type="match status" value="1"/>
</dbReference>
<dbReference type="PRINTS" id="PR00411">
    <property type="entry name" value="PNDRDTASEI"/>
</dbReference>
<dbReference type="GO" id="GO:0008202">
    <property type="term" value="P:steroid metabolic process"/>
    <property type="evidence" value="ECO:0007669"/>
    <property type="project" value="UniProtKB-ARBA"/>
</dbReference>
<feature type="domain" description="FAD-dependent oxidoreductase 2 FAD-binding" evidence="5">
    <location>
        <begin position="16"/>
        <end position="552"/>
    </location>
</feature>
<evidence type="ECO:0000313" key="6">
    <source>
        <dbReference type="EMBL" id="SFP63269.1"/>
    </source>
</evidence>
<evidence type="ECO:0000256" key="4">
    <source>
        <dbReference type="ARBA" id="ARBA00023002"/>
    </source>
</evidence>
<keyword evidence="4" id="KW-0560">Oxidoreductase</keyword>
<evidence type="ECO:0000313" key="7">
    <source>
        <dbReference type="Proteomes" id="UP000182400"/>
    </source>
</evidence>
<keyword evidence="3" id="KW-0274">FAD</keyword>
<evidence type="ECO:0000256" key="1">
    <source>
        <dbReference type="ARBA" id="ARBA00001974"/>
    </source>
</evidence>
<dbReference type="InterPro" id="IPR027477">
    <property type="entry name" value="Succ_DH/fumarate_Rdtase_cat_sf"/>
</dbReference>
<sequence length="588" mass="63280">MQNDKTKQATRTLDCDVLVIGSGAAGLTTAVTAAEHGLSVVVAEKAEQLGGTSAWSGGWLWVPRNPLAQAEGLIEESDAPERYLREQTHRQRLDALQQAYLQRGPEMVEFFQNRTAVQFYSGSRMPDMRDGDGAAAGGRSLCAQPFDGRLLGDALQRMRAPLDIVSLFGMGIAGGADMAAFFNARRSLRAALHVAGRLLRHLRDYLLHGRGMQLVNGNALVARLLRSALDRQVELLSGCPARHLLHANGRVYGAVLQQAQGDLQVNARRGVVLACGGFPHDRQRIAQLIAHAPTGTEHHSAAPAENSGDGLHLGEAVGAVVAADLAHAGAWAPVSRVPRRDGSIGNFPHLVDRAKPGFIAVRRDGKRFTNEADCYHDFMNALIEATPADEPIEAWLICDARARWRYGIGWAKPLPFSDAHYQRCGYLHSGANSAELAARCAIDAPALQATLERFNRFASQGEDPDFQRGRSAYNRAQGEVLQQPNPSLRALRGRLYAVKLHPGSLGTFAGLRTDADARVLDASGHPITGLFAVGNDMNSVMAGYYPSGGITLGPALTFGYLAGLALADDSTSHQTTRPVPTQQEVQVL</sequence>
<dbReference type="EMBL" id="FOWP01000017">
    <property type="protein sequence ID" value="SFP63269.1"/>
    <property type="molecule type" value="Genomic_DNA"/>
</dbReference>
<dbReference type="OrthoDB" id="9813348at2"/>
<protein>
    <submittedName>
        <fullName evidence="6">Succinate dehydrogenase/fumarate reductase, flavoprotein subunit</fullName>
    </submittedName>
</protein>
<proteinExistence type="predicted"/>
<reference evidence="6 7" key="1">
    <citation type="submission" date="2016-10" db="EMBL/GenBank/DDBJ databases">
        <authorList>
            <person name="de Groot N.N."/>
        </authorList>
    </citation>
    <scope>NUCLEOTIDE SEQUENCE [LARGE SCALE GENOMIC DNA]</scope>
    <source>
        <strain evidence="6 7">CCUG 59231</strain>
    </source>
</reference>
<dbReference type="InterPro" id="IPR003953">
    <property type="entry name" value="FAD-dep_OxRdtase_2_FAD-bd"/>
</dbReference>
<evidence type="ECO:0000259" key="5">
    <source>
        <dbReference type="Pfam" id="PF00890"/>
    </source>
</evidence>
<accession>A0A1I5RXL6</accession>
<dbReference type="STRING" id="658457.SAMN05216601_11784"/>
<dbReference type="NCBIfam" id="NF004789">
    <property type="entry name" value="PRK06134.1"/>
    <property type="match status" value="1"/>
</dbReference>
<dbReference type="PANTHER" id="PTHR43400">
    <property type="entry name" value="FUMARATE REDUCTASE"/>
    <property type="match status" value="1"/>
</dbReference>
<dbReference type="PANTHER" id="PTHR43400:SF10">
    <property type="entry name" value="3-OXOSTEROID 1-DEHYDROGENASE"/>
    <property type="match status" value="1"/>
</dbReference>
<dbReference type="Proteomes" id="UP000182400">
    <property type="component" value="Unassembled WGS sequence"/>
</dbReference>
<gene>
    <name evidence="6" type="ORF">SAMN05216601_11784</name>
</gene>
<name>A0A1I5RXL6_9GAMM</name>
<dbReference type="AlphaFoldDB" id="A0A1I5RXL6"/>
<dbReference type="Gene3D" id="3.50.50.60">
    <property type="entry name" value="FAD/NAD(P)-binding domain"/>
    <property type="match status" value="2"/>
</dbReference>
<dbReference type="Pfam" id="PF00890">
    <property type="entry name" value="FAD_binding_2"/>
    <property type="match status" value="1"/>
</dbReference>
<dbReference type="InterPro" id="IPR050315">
    <property type="entry name" value="FAD-oxidoreductase_2"/>
</dbReference>
<dbReference type="InterPro" id="IPR036188">
    <property type="entry name" value="FAD/NAD-bd_sf"/>
</dbReference>
<dbReference type="GO" id="GO:0016491">
    <property type="term" value="F:oxidoreductase activity"/>
    <property type="evidence" value="ECO:0007669"/>
    <property type="project" value="UniProtKB-KW"/>
</dbReference>